<dbReference type="OrthoDB" id="10572570at2759"/>
<proteinExistence type="predicted"/>
<organism evidence="1 2">
    <name type="scientific">Rhynchophorus ferrugineus</name>
    <name type="common">Red palm weevil</name>
    <name type="synonym">Curculio ferrugineus</name>
    <dbReference type="NCBI Taxonomy" id="354439"/>
    <lineage>
        <taxon>Eukaryota</taxon>
        <taxon>Metazoa</taxon>
        <taxon>Ecdysozoa</taxon>
        <taxon>Arthropoda</taxon>
        <taxon>Hexapoda</taxon>
        <taxon>Insecta</taxon>
        <taxon>Pterygota</taxon>
        <taxon>Neoptera</taxon>
        <taxon>Endopterygota</taxon>
        <taxon>Coleoptera</taxon>
        <taxon>Polyphaga</taxon>
        <taxon>Cucujiformia</taxon>
        <taxon>Curculionidae</taxon>
        <taxon>Dryophthorinae</taxon>
        <taxon>Rhynchophorus</taxon>
    </lineage>
</organism>
<gene>
    <name evidence="1" type="ORF">GWI33_017633</name>
</gene>
<dbReference type="EMBL" id="JAACXV010014240">
    <property type="protein sequence ID" value="KAF7269310.1"/>
    <property type="molecule type" value="Genomic_DNA"/>
</dbReference>
<sequence>MTSDDVTKRNSLQIFEPQSLPQRQRRMSVRSFYWVMVNSMMSQEKKQDEPRKKYSLELSSLTDLFKPLPLERKPSVRSFYWNIVDEAVNRSCRELVSFFVFGRLFMFADRIDMA</sequence>
<accession>A0A834M7G0</accession>
<keyword evidence="2" id="KW-1185">Reference proteome</keyword>
<evidence type="ECO:0000313" key="1">
    <source>
        <dbReference type="EMBL" id="KAF7269310.1"/>
    </source>
</evidence>
<comment type="caution">
    <text evidence="1">The sequence shown here is derived from an EMBL/GenBank/DDBJ whole genome shotgun (WGS) entry which is preliminary data.</text>
</comment>
<reference evidence="1" key="1">
    <citation type="submission" date="2020-08" db="EMBL/GenBank/DDBJ databases">
        <title>Genome sequencing and assembly of the red palm weevil Rhynchophorus ferrugineus.</title>
        <authorList>
            <person name="Dias G.B."/>
            <person name="Bergman C.M."/>
            <person name="Manee M."/>
        </authorList>
    </citation>
    <scope>NUCLEOTIDE SEQUENCE</scope>
    <source>
        <strain evidence="1">AA-2017</strain>
        <tissue evidence="1">Whole larva</tissue>
    </source>
</reference>
<evidence type="ECO:0000313" key="2">
    <source>
        <dbReference type="Proteomes" id="UP000625711"/>
    </source>
</evidence>
<dbReference type="AlphaFoldDB" id="A0A834M7G0"/>
<protein>
    <submittedName>
        <fullName evidence="1">Uncharacterized protein</fullName>
    </submittedName>
</protein>
<dbReference type="Proteomes" id="UP000625711">
    <property type="component" value="Unassembled WGS sequence"/>
</dbReference>
<name>A0A834M7G0_RHYFE</name>